<dbReference type="InterPro" id="IPR000515">
    <property type="entry name" value="MetI-like"/>
</dbReference>
<dbReference type="Gene3D" id="1.10.3720.10">
    <property type="entry name" value="MetI-like"/>
    <property type="match status" value="1"/>
</dbReference>
<evidence type="ECO:0000256" key="5">
    <source>
        <dbReference type="ARBA" id="ARBA00022692"/>
    </source>
</evidence>
<evidence type="ECO:0000259" key="10">
    <source>
        <dbReference type="PROSITE" id="PS50928"/>
    </source>
</evidence>
<gene>
    <name evidence="11" type="ORF">EOI86_21980</name>
</gene>
<dbReference type="OrthoDB" id="9808531at2"/>
<evidence type="ECO:0000313" key="12">
    <source>
        <dbReference type="Proteomes" id="UP000287447"/>
    </source>
</evidence>
<dbReference type="SUPFAM" id="SSF161098">
    <property type="entry name" value="MetI-like"/>
    <property type="match status" value="2"/>
</dbReference>
<dbReference type="NCBIfam" id="TIGR01726">
    <property type="entry name" value="HEQRo_perm_3TM"/>
    <property type="match status" value="1"/>
</dbReference>
<keyword evidence="8 9" id="KW-0472">Membrane</keyword>
<dbReference type="Proteomes" id="UP000287447">
    <property type="component" value="Unassembled WGS sequence"/>
</dbReference>
<keyword evidence="5 9" id="KW-0812">Transmembrane</keyword>
<keyword evidence="3 9" id="KW-0813">Transport</keyword>
<dbReference type="AlphaFoldDB" id="A0A3S2Z5W5"/>
<evidence type="ECO:0000256" key="3">
    <source>
        <dbReference type="ARBA" id="ARBA00022448"/>
    </source>
</evidence>
<dbReference type="GO" id="GO:0006865">
    <property type="term" value="P:amino acid transport"/>
    <property type="evidence" value="ECO:0007669"/>
    <property type="project" value="UniProtKB-KW"/>
</dbReference>
<proteinExistence type="inferred from homology"/>
<comment type="similarity">
    <text evidence="2">Belongs to the binding-protein-dependent transport system permease family. HisMQ subfamily.</text>
</comment>
<feature type="transmembrane region" description="Helical" evidence="9">
    <location>
        <begin position="271"/>
        <end position="293"/>
    </location>
</feature>
<feature type="transmembrane region" description="Helical" evidence="9">
    <location>
        <begin position="88"/>
        <end position="117"/>
    </location>
</feature>
<evidence type="ECO:0000256" key="8">
    <source>
        <dbReference type="ARBA" id="ARBA00023136"/>
    </source>
</evidence>
<organism evidence="11 12">
    <name type="scientific">Hwanghaeella grinnelliae</name>
    <dbReference type="NCBI Taxonomy" id="2500179"/>
    <lineage>
        <taxon>Bacteria</taxon>
        <taxon>Pseudomonadati</taxon>
        <taxon>Pseudomonadota</taxon>
        <taxon>Alphaproteobacteria</taxon>
        <taxon>Rhodospirillales</taxon>
        <taxon>Rhodospirillaceae</taxon>
        <taxon>Hwanghaeella</taxon>
    </lineage>
</organism>
<dbReference type="PROSITE" id="PS50928">
    <property type="entry name" value="ABC_TM1"/>
    <property type="match status" value="1"/>
</dbReference>
<dbReference type="RefSeq" id="WP_127767839.1">
    <property type="nucleotide sequence ID" value="NZ_SADE01000004.1"/>
</dbReference>
<comment type="caution">
    <text evidence="11">The sequence shown here is derived from an EMBL/GenBank/DDBJ whole genome shotgun (WGS) entry which is preliminary data.</text>
</comment>
<feature type="transmembrane region" description="Helical" evidence="9">
    <location>
        <begin position="378"/>
        <end position="400"/>
    </location>
</feature>
<evidence type="ECO:0000313" key="11">
    <source>
        <dbReference type="EMBL" id="RVU33809.1"/>
    </source>
</evidence>
<dbReference type="Pfam" id="PF00528">
    <property type="entry name" value="BPD_transp_1"/>
    <property type="match status" value="1"/>
</dbReference>
<accession>A0A3S2Z5W5</accession>
<reference evidence="12" key="1">
    <citation type="submission" date="2019-01" db="EMBL/GenBank/DDBJ databases">
        <title>Gri0909 isolated from a small marine red alga.</title>
        <authorList>
            <person name="Kim J."/>
            <person name="Jeong S.E."/>
            <person name="Jeon C.O."/>
        </authorList>
    </citation>
    <scope>NUCLEOTIDE SEQUENCE [LARGE SCALE GENOMIC DNA]</scope>
    <source>
        <strain evidence="12">Gri0909</strain>
    </source>
</reference>
<protein>
    <submittedName>
        <fullName evidence="11">ABC transporter permease subunit</fullName>
    </submittedName>
</protein>
<dbReference type="GO" id="GO:0043190">
    <property type="term" value="C:ATP-binding cassette (ABC) transporter complex"/>
    <property type="evidence" value="ECO:0007669"/>
    <property type="project" value="InterPro"/>
</dbReference>
<dbReference type="GO" id="GO:0022857">
    <property type="term" value="F:transmembrane transporter activity"/>
    <property type="evidence" value="ECO:0007669"/>
    <property type="project" value="InterPro"/>
</dbReference>
<evidence type="ECO:0000256" key="4">
    <source>
        <dbReference type="ARBA" id="ARBA00022475"/>
    </source>
</evidence>
<dbReference type="InterPro" id="IPR035906">
    <property type="entry name" value="MetI-like_sf"/>
</dbReference>
<feature type="domain" description="ABC transmembrane type-1" evidence="10">
    <location>
        <begin position="93"/>
        <end position="397"/>
    </location>
</feature>
<comment type="subcellular location">
    <subcellularLocation>
        <location evidence="1">Cell inner membrane</location>
        <topology evidence="1">Multi-pass membrane protein</topology>
    </subcellularLocation>
    <subcellularLocation>
        <location evidence="9">Cell membrane</location>
        <topology evidence="9">Multi-pass membrane protein</topology>
    </subcellularLocation>
</comment>
<feature type="transmembrane region" description="Helical" evidence="9">
    <location>
        <begin position="198"/>
        <end position="219"/>
    </location>
</feature>
<dbReference type="InterPro" id="IPR043429">
    <property type="entry name" value="ArtM/GltK/GlnP/TcyL/YhdX-like"/>
</dbReference>
<keyword evidence="12" id="KW-1185">Reference proteome</keyword>
<dbReference type="CDD" id="cd06261">
    <property type="entry name" value="TM_PBP2"/>
    <property type="match status" value="2"/>
</dbReference>
<feature type="transmembrane region" description="Helical" evidence="9">
    <location>
        <begin position="23"/>
        <end position="41"/>
    </location>
</feature>
<feature type="transmembrane region" description="Helical" evidence="9">
    <location>
        <begin position="138"/>
        <end position="156"/>
    </location>
</feature>
<name>A0A3S2Z5W5_9PROT</name>
<feature type="transmembrane region" description="Helical" evidence="9">
    <location>
        <begin position="231"/>
        <end position="251"/>
    </location>
</feature>
<evidence type="ECO:0000256" key="7">
    <source>
        <dbReference type="ARBA" id="ARBA00022989"/>
    </source>
</evidence>
<dbReference type="PANTHER" id="PTHR30614">
    <property type="entry name" value="MEMBRANE COMPONENT OF AMINO ACID ABC TRANSPORTER"/>
    <property type="match status" value="1"/>
</dbReference>
<evidence type="ECO:0000256" key="1">
    <source>
        <dbReference type="ARBA" id="ARBA00004429"/>
    </source>
</evidence>
<sequence length="409" mass="44496">MAVEAERAGGGVSWWYDKRTRAIIMQVVVISLFVAFIGYIVNNTATNMEARGLSPGFGFMDQIAGFNPTSAEFNLTDFDVNSSTHGDVFILGLVNTLVISAIGVVLATIVGFTMGVLRLSKNPLINFLASCYVEVMRNIPLLLHIFIWYFAVWLTLPELFETIDGKRQLGAFNLFGLDMVFISQRGINYPNAILNPGWQAIPIALALAIAGIVVLAKWAKKRQDATGQPFPVLWTSIAMLIVFPVIAYLIMGGPIGWDLPEPGRFNLRGGATLPGSLMGLLLALVVYTGAFIAEAVRSGIQSVSHGQTEAAFALGLRPNITTRKVIIPQAMRVIVPPMTSQYLNLTKNSSLAVAIGYPDLVNIFTGVSLNQTGNAVEIIAMTMGVYLTISLVISLFMNWYNKSVTLVER</sequence>
<dbReference type="EMBL" id="SADE01000004">
    <property type="protein sequence ID" value="RVU33809.1"/>
    <property type="molecule type" value="Genomic_DNA"/>
</dbReference>
<evidence type="ECO:0000256" key="2">
    <source>
        <dbReference type="ARBA" id="ARBA00010072"/>
    </source>
</evidence>
<keyword evidence="6" id="KW-0029">Amino-acid transport</keyword>
<evidence type="ECO:0000256" key="9">
    <source>
        <dbReference type="RuleBase" id="RU363032"/>
    </source>
</evidence>
<dbReference type="PANTHER" id="PTHR30614:SF37">
    <property type="entry name" value="AMINO-ACID ABC TRANSPORTER PERMEASE PROTEIN YHDX-RELATED"/>
    <property type="match status" value="1"/>
</dbReference>
<keyword evidence="7 9" id="KW-1133">Transmembrane helix</keyword>
<dbReference type="InterPro" id="IPR010065">
    <property type="entry name" value="AA_ABC_transptr_permease_3TM"/>
</dbReference>
<keyword evidence="4" id="KW-1003">Cell membrane</keyword>
<evidence type="ECO:0000256" key="6">
    <source>
        <dbReference type="ARBA" id="ARBA00022970"/>
    </source>
</evidence>